<evidence type="ECO:0000313" key="3">
    <source>
        <dbReference type="EMBL" id="OHA14733.1"/>
    </source>
</evidence>
<evidence type="ECO:0000313" key="4">
    <source>
        <dbReference type="Proteomes" id="UP000177171"/>
    </source>
</evidence>
<reference evidence="3 4" key="1">
    <citation type="journal article" date="2016" name="Nat. Commun.">
        <title>Thousands of microbial genomes shed light on interconnected biogeochemical processes in an aquifer system.</title>
        <authorList>
            <person name="Anantharaman K."/>
            <person name="Brown C.T."/>
            <person name="Hug L.A."/>
            <person name="Sharon I."/>
            <person name="Castelle C.J."/>
            <person name="Probst A.J."/>
            <person name="Thomas B.C."/>
            <person name="Singh A."/>
            <person name="Wilkins M.J."/>
            <person name="Karaoz U."/>
            <person name="Brodie E.L."/>
            <person name="Williams K.H."/>
            <person name="Hubbard S.S."/>
            <person name="Banfield J.F."/>
        </authorList>
    </citation>
    <scope>NUCLEOTIDE SEQUENCE [LARGE SCALE GENOMIC DNA]</scope>
</reference>
<dbReference type="InterPro" id="IPR002575">
    <property type="entry name" value="Aminoglycoside_PTrfase"/>
</dbReference>
<gene>
    <name evidence="3" type="ORF">A3G49_03285</name>
</gene>
<sequence length="335" mass="37335">MENMDKSKTMATEKQTPLDRLDYSGELGVVVNRLASAYEIGSPTNFSVIGIGYEDCNVVIETPSGKYVAKIFSKDRNPEAITRYSTIMEKAVEAGVNHPLLIKTADGGVVYPDSEANGISMVLMKFVDGQTFLELDRAPDEGEQKAVVEQAVKVNGIDYHPPYLLDSWAIPNIKAMFERTKQFIQPADIKLIEQAMAQYAEIPVNDLPHCFVHGDFTKANVMKGKDGKIYVLDFSVANWYPRTQELAVIAANLLHEESGSKSLRGRTELIVSEYDKLNPLTPQEKQHLYAYALAGVAMEFMGGHQEKFIKGNATEETEYWLNLGRSGLRKELATK</sequence>
<dbReference type="GO" id="GO:0019202">
    <property type="term" value="F:amino acid kinase activity"/>
    <property type="evidence" value="ECO:0007669"/>
    <property type="project" value="TreeGrafter"/>
</dbReference>
<dbReference type="EMBL" id="MHQY01000003">
    <property type="protein sequence ID" value="OHA14733.1"/>
    <property type="molecule type" value="Genomic_DNA"/>
</dbReference>
<name>A0A1G2LT48_9BACT</name>
<dbReference type="InterPro" id="IPR050249">
    <property type="entry name" value="Pseudomonas-type_ThrB"/>
</dbReference>
<feature type="domain" description="Aminoglycoside phosphotransferase" evidence="2">
    <location>
        <begin position="47"/>
        <end position="259"/>
    </location>
</feature>
<organism evidence="3 4">
    <name type="scientific">Candidatus Sungbacteria bacterium RIFCSPLOWO2_12_FULL_41_11</name>
    <dbReference type="NCBI Taxonomy" id="1802286"/>
    <lineage>
        <taxon>Bacteria</taxon>
        <taxon>Candidatus Sungiibacteriota</taxon>
    </lineage>
</organism>
<evidence type="ECO:0000256" key="1">
    <source>
        <dbReference type="ARBA" id="ARBA00038240"/>
    </source>
</evidence>
<dbReference type="AlphaFoldDB" id="A0A1G2LT48"/>
<comment type="caution">
    <text evidence="3">The sequence shown here is derived from an EMBL/GenBank/DDBJ whole genome shotgun (WGS) entry which is preliminary data.</text>
</comment>
<protein>
    <recommendedName>
        <fullName evidence="2">Aminoglycoside phosphotransferase domain-containing protein</fullName>
    </recommendedName>
</protein>
<dbReference type="PANTHER" id="PTHR21064">
    <property type="entry name" value="AMINOGLYCOSIDE PHOSPHOTRANSFERASE DOMAIN-CONTAINING PROTEIN-RELATED"/>
    <property type="match status" value="1"/>
</dbReference>
<dbReference type="Gene3D" id="3.90.1200.10">
    <property type="match status" value="1"/>
</dbReference>
<evidence type="ECO:0000259" key="2">
    <source>
        <dbReference type="Pfam" id="PF01636"/>
    </source>
</evidence>
<dbReference type="Gene3D" id="3.30.200.20">
    <property type="entry name" value="Phosphorylase Kinase, domain 1"/>
    <property type="match status" value="1"/>
</dbReference>
<dbReference type="PANTHER" id="PTHR21064:SF6">
    <property type="entry name" value="AMINOGLYCOSIDE PHOSPHOTRANSFERASE DOMAIN-CONTAINING PROTEIN"/>
    <property type="match status" value="1"/>
</dbReference>
<proteinExistence type="inferred from homology"/>
<dbReference type="Pfam" id="PF01636">
    <property type="entry name" value="APH"/>
    <property type="match status" value="1"/>
</dbReference>
<dbReference type="SUPFAM" id="SSF56112">
    <property type="entry name" value="Protein kinase-like (PK-like)"/>
    <property type="match status" value="1"/>
</dbReference>
<comment type="similarity">
    <text evidence="1">Belongs to the pseudomonas-type ThrB family.</text>
</comment>
<accession>A0A1G2LT48</accession>
<dbReference type="InterPro" id="IPR011009">
    <property type="entry name" value="Kinase-like_dom_sf"/>
</dbReference>
<dbReference type="Proteomes" id="UP000177171">
    <property type="component" value="Unassembled WGS sequence"/>
</dbReference>